<proteinExistence type="predicted"/>
<dbReference type="Gene3D" id="3.40.50.410">
    <property type="entry name" value="von Willebrand factor, type A domain"/>
    <property type="match status" value="1"/>
</dbReference>
<keyword evidence="1" id="KW-1133">Transmembrane helix</keyword>
<evidence type="ECO:0000259" key="2">
    <source>
        <dbReference type="PROSITE" id="PS50234"/>
    </source>
</evidence>
<dbReference type="SUPFAM" id="SSF53300">
    <property type="entry name" value="vWA-like"/>
    <property type="match status" value="1"/>
</dbReference>
<organism evidence="3 4">
    <name type="scientific">Vibrio bivalvicida</name>
    <dbReference type="NCBI Taxonomy" id="1276888"/>
    <lineage>
        <taxon>Bacteria</taxon>
        <taxon>Pseudomonadati</taxon>
        <taxon>Pseudomonadota</taxon>
        <taxon>Gammaproteobacteria</taxon>
        <taxon>Vibrionales</taxon>
        <taxon>Vibrionaceae</taxon>
        <taxon>Vibrio</taxon>
        <taxon>Vibrio oreintalis group</taxon>
    </lineage>
</organism>
<name>A0A177XXS5_9VIBR</name>
<reference evidence="3 4" key="1">
    <citation type="journal article" date="2016" name="Syst. Appl. Microbiol.">
        <title>Vibrio bivalvicida sp. nov., a novel larval pathogen for bivalve molluscs reared in a hatchery.</title>
        <authorList>
            <person name="Dubert J."/>
            <person name="Romalde J.L."/>
            <person name="Prado S."/>
            <person name="Barja J.L."/>
        </authorList>
    </citation>
    <scope>NUCLEOTIDE SEQUENCE [LARGE SCALE GENOMIC DNA]</scope>
    <source>
        <strain evidence="3 4">605</strain>
    </source>
</reference>
<dbReference type="InterPro" id="IPR002035">
    <property type="entry name" value="VWF_A"/>
</dbReference>
<dbReference type="RefSeq" id="WP_054961884.1">
    <property type="nucleotide sequence ID" value="NZ_LLEI02000043.1"/>
</dbReference>
<protein>
    <recommendedName>
        <fullName evidence="2">VWFA domain-containing protein</fullName>
    </recommendedName>
</protein>
<evidence type="ECO:0000313" key="3">
    <source>
        <dbReference type="EMBL" id="OAJ93412.1"/>
    </source>
</evidence>
<sequence length="400" mass="42993">MLNNPIKLRQKGSVSLSYLALLIPMVVAAAATIVIGYQVQLSNRATQAVDAASLACAFAGSVDKNMNRHYLDFYRPKVVGVTSEPDMSSGCKVKMGYRLNSIFTSLTLSDTSFVARANSSELVRVEPSVSSSPTELVVVLDISGSMSSSITALKQILNNALTSLKSQQAQANSRDHIKLSVVPFSDGVSVTNAPWLPQAGVFCVDGLTKQGGNVSASETVSNLDVPHDKVSVDFKAPDQWLADCSATSPLLPLTSDLEVVANHIDRLAVTGGTASYQGLIWGIRQLTPNWQKGWGVTSRSSASPTRKLVLMTDGADSNDTLDQLISAGLCDKASNTFGIQLNFIGFNVQAPRLEQFRRCAQSGLGNAGKVYQANSTEKLNEYFEQILKLEYETLLNFGNK</sequence>
<keyword evidence="1" id="KW-0812">Transmembrane</keyword>
<feature type="domain" description="VWFA" evidence="2">
    <location>
        <begin position="135"/>
        <end position="386"/>
    </location>
</feature>
<evidence type="ECO:0000313" key="4">
    <source>
        <dbReference type="Proteomes" id="UP000078406"/>
    </source>
</evidence>
<feature type="transmembrane region" description="Helical" evidence="1">
    <location>
        <begin position="16"/>
        <end position="37"/>
    </location>
</feature>
<dbReference type="EMBL" id="LLEI02000043">
    <property type="protein sequence ID" value="OAJ93412.1"/>
    <property type="molecule type" value="Genomic_DNA"/>
</dbReference>
<keyword evidence="1" id="KW-0472">Membrane</keyword>
<gene>
    <name evidence="3" type="ORF">APB76_15755</name>
</gene>
<dbReference type="PROSITE" id="PS50234">
    <property type="entry name" value="VWFA"/>
    <property type="match status" value="1"/>
</dbReference>
<accession>A0A177XXS5</accession>
<comment type="caution">
    <text evidence="3">The sequence shown here is derived from an EMBL/GenBank/DDBJ whole genome shotgun (WGS) entry which is preliminary data.</text>
</comment>
<evidence type="ECO:0000256" key="1">
    <source>
        <dbReference type="SAM" id="Phobius"/>
    </source>
</evidence>
<dbReference type="AlphaFoldDB" id="A0A177XXS5"/>
<dbReference type="InterPro" id="IPR036465">
    <property type="entry name" value="vWFA_dom_sf"/>
</dbReference>
<dbReference type="Proteomes" id="UP000078406">
    <property type="component" value="Unassembled WGS sequence"/>
</dbReference>